<accession>A0A177B521</accession>
<dbReference type="Proteomes" id="UP000078046">
    <property type="component" value="Unassembled WGS sequence"/>
</dbReference>
<dbReference type="PANTHER" id="PTHR31624">
    <property type="entry name" value="UPF0472 PROTEIN C16ORF72"/>
    <property type="match status" value="1"/>
</dbReference>
<evidence type="ECO:0000313" key="4">
    <source>
        <dbReference type="EMBL" id="OAF68504.1"/>
    </source>
</evidence>
<keyword evidence="5" id="KW-1185">Reference proteome</keyword>
<evidence type="ECO:0000256" key="3">
    <source>
        <dbReference type="SAM" id="MobiDB-lite"/>
    </source>
</evidence>
<reference evidence="4 5" key="1">
    <citation type="submission" date="2016-04" db="EMBL/GenBank/DDBJ databases">
        <title>The genome of Intoshia linei affirms orthonectids as highly simplified spiralians.</title>
        <authorList>
            <person name="Mikhailov K.V."/>
            <person name="Slusarev G.S."/>
            <person name="Nikitin M.A."/>
            <person name="Logacheva M.D."/>
            <person name="Penin A."/>
            <person name="Aleoshin V."/>
            <person name="Panchin Y.V."/>
        </authorList>
    </citation>
    <scope>NUCLEOTIDE SEQUENCE [LARGE SCALE GENOMIC DNA]</scope>
    <source>
        <strain evidence="4">Intl2013</strain>
        <tissue evidence="4">Whole animal</tissue>
    </source>
</reference>
<feature type="region of interest" description="Disordered" evidence="3">
    <location>
        <begin position="180"/>
        <end position="206"/>
    </location>
</feature>
<keyword evidence="2" id="KW-0539">Nucleus</keyword>
<protein>
    <submittedName>
        <fullName evidence="4">Uncharacterized protein</fullName>
    </submittedName>
</protein>
<comment type="caution">
    <text evidence="4">The sequence shown here is derived from an EMBL/GenBank/DDBJ whole genome shotgun (WGS) entry which is preliminary data.</text>
</comment>
<name>A0A177B521_9BILA</name>
<gene>
    <name evidence="4" type="ORF">A3Q56_03760</name>
</gene>
<dbReference type="Pfam" id="PF15251">
    <property type="entry name" value="TAPR1-like"/>
    <property type="match status" value="1"/>
</dbReference>
<evidence type="ECO:0000256" key="1">
    <source>
        <dbReference type="ARBA" id="ARBA00004123"/>
    </source>
</evidence>
<dbReference type="InterPro" id="IPR029196">
    <property type="entry name" value="HAPSTR1-like"/>
</dbReference>
<dbReference type="EMBL" id="LWCA01000434">
    <property type="protein sequence ID" value="OAF68504.1"/>
    <property type="molecule type" value="Genomic_DNA"/>
</dbReference>
<dbReference type="PANTHER" id="PTHR31624:SF4">
    <property type="entry name" value="CHROMOSOME 16 OPEN READING FRAME 72"/>
    <property type="match status" value="1"/>
</dbReference>
<comment type="subcellular location">
    <subcellularLocation>
        <location evidence="1">Nucleus</location>
    </subcellularLocation>
</comment>
<dbReference type="GO" id="GO:0005634">
    <property type="term" value="C:nucleus"/>
    <property type="evidence" value="ECO:0007669"/>
    <property type="project" value="UniProtKB-SubCell"/>
</dbReference>
<dbReference type="AlphaFoldDB" id="A0A177B521"/>
<feature type="compositionally biased region" description="Basic residues" evidence="3">
    <location>
        <begin position="183"/>
        <end position="192"/>
    </location>
</feature>
<evidence type="ECO:0000313" key="5">
    <source>
        <dbReference type="Proteomes" id="UP000078046"/>
    </source>
</evidence>
<evidence type="ECO:0000256" key="2">
    <source>
        <dbReference type="ARBA" id="ARBA00023242"/>
    </source>
</evidence>
<proteinExistence type="predicted"/>
<sequence>MDQINYFTEDSVSELECYLLNQQEKESNMIDLCSNNLNMESSQRLKLLFQQTAENLSNLYLSLTENKRNASHQNYLMFKNCSDSVTKLYKENVDYLKKVYESGCRRGGNIAKRDLLHWINLKKRHVKREDLIKQIVKKSVCDDNMYSISSNRKYFNANLPFNSETHEDIQNLKPYDISSEVKLRRKRGKPRKNSSSPSNKRRRDFN</sequence>
<dbReference type="OrthoDB" id="5823474at2759"/>
<organism evidence="4 5">
    <name type="scientific">Intoshia linei</name>
    <dbReference type="NCBI Taxonomy" id="1819745"/>
    <lineage>
        <taxon>Eukaryota</taxon>
        <taxon>Metazoa</taxon>
        <taxon>Spiralia</taxon>
        <taxon>Lophotrochozoa</taxon>
        <taxon>Mesozoa</taxon>
        <taxon>Orthonectida</taxon>
        <taxon>Rhopaluridae</taxon>
        <taxon>Intoshia</taxon>
    </lineage>
</organism>
<dbReference type="InterPro" id="IPR040308">
    <property type="entry name" value="HAPR1"/>
</dbReference>